<accession>A0ABS0AE54</accession>
<dbReference type="RefSeq" id="WP_194855393.1">
    <property type="nucleotide sequence ID" value="NZ_ARXR01000006.1"/>
</dbReference>
<dbReference type="EMBL" id="ARXR01000006">
    <property type="protein sequence ID" value="MBF5052424.1"/>
    <property type="molecule type" value="Genomic_DNA"/>
</dbReference>
<dbReference type="PANTHER" id="PTHR35149:SF1">
    <property type="entry name" value="DUF5655 DOMAIN-CONTAINING PROTEIN"/>
    <property type="match status" value="1"/>
</dbReference>
<keyword evidence="3" id="KW-1185">Reference proteome</keyword>
<reference evidence="2 3" key="1">
    <citation type="submission" date="2012-09" db="EMBL/GenBank/DDBJ databases">
        <title>Genome Sequence of alkane-degrading Bacterium Alcanivorax venustensis ISO4.</title>
        <authorList>
            <person name="Lai Q."/>
            <person name="Shao Z."/>
        </authorList>
    </citation>
    <scope>NUCLEOTIDE SEQUENCE [LARGE SCALE GENOMIC DNA]</scope>
    <source>
        <strain evidence="2 3">ISO4</strain>
    </source>
</reference>
<name>A0ABS0AE54_9GAMM</name>
<feature type="domain" description="GmrSD restriction endonucleases N-terminal" evidence="1">
    <location>
        <begin position="22"/>
        <end position="209"/>
    </location>
</feature>
<dbReference type="InterPro" id="IPR004919">
    <property type="entry name" value="GmrSD_N"/>
</dbReference>
<dbReference type="Proteomes" id="UP000644441">
    <property type="component" value="Unassembled WGS sequence"/>
</dbReference>
<sequence>MSDQQIALWSVNDLRADSDGEARQFFIPAYQRGFRWSPLQVQQLLDDIQEFTQRRNPQPDEFYCLQPLVIKTRPETGDFEVVDGQQRLTTLLLILRHFNERLAEKFRQTLFNLKYETRSELDAFLDNPDEDAAGRNIDFYHLYHAISTIEAWFSERDSEVEKIKDALLNQTKVIWFELAVADNPVEAFTRLNVGKIPLTNDELIRALFLRRTAGSDDTEATSTQLQIAYEWDQVEKSLQSDAFWYFLSNEPGADQSRIGFLFDLVAQEEGLIPGSEHDAYAVFYAFNRKLKKANTTPEGEWRRIKQRFLMLQEWFENRVLYHMVGFLVSQGVSISDIRTIAENCTKSVFESGIRKQIFKHTMGEDMPGPHERESIRECVANRLEELSYLSSSGQREIRAVLLLFNLATILQSRRSNLRFQFDSFKRERWDIEHIRSVTDDRPERHHDRRRWFENAFGYLKSQGVETQLQDNIQEFLKLSQGDAANALFERLYPRVLDYFHEAYDGDAEHGISNLTLLDESTNRGYKNAVFAVKRQRLLELDQAGIFVPLCTRNVFLKCYSPQVDNLMFWSEADRNGYVSTITDVLVDFFSANMESL</sequence>
<dbReference type="Pfam" id="PF03235">
    <property type="entry name" value="GmrSD_N"/>
    <property type="match status" value="1"/>
</dbReference>
<organism evidence="2 3">
    <name type="scientific">Alloalcanivorax venustensis ISO4</name>
    <dbReference type="NCBI Taxonomy" id="1177184"/>
    <lineage>
        <taxon>Bacteria</taxon>
        <taxon>Pseudomonadati</taxon>
        <taxon>Pseudomonadota</taxon>
        <taxon>Gammaproteobacteria</taxon>
        <taxon>Oceanospirillales</taxon>
        <taxon>Alcanivoracaceae</taxon>
        <taxon>Alloalcanivorax</taxon>
    </lineage>
</organism>
<evidence type="ECO:0000259" key="1">
    <source>
        <dbReference type="Pfam" id="PF03235"/>
    </source>
</evidence>
<evidence type="ECO:0000313" key="2">
    <source>
        <dbReference type="EMBL" id="MBF5052424.1"/>
    </source>
</evidence>
<gene>
    <name evidence="2" type="ORF">ISO4_01026</name>
</gene>
<evidence type="ECO:0000313" key="3">
    <source>
        <dbReference type="Proteomes" id="UP000644441"/>
    </source>
</evidence>
<comment type="caution">
    <text evidence="2">The sequence shown here is derived from an EMBL/GenBank/DDBJ whole genome shotgun (WGS) entry which is preliminary data.</text>
</comment>
<protein>
    <recommendedName>
        <fullName evidence="1">GmrSD restriction endonucleases N-terminal domain-containing protein</fullName>
    </recommendedName>
</protein>
<proteinExistence type="predicted"/>
<dbReference type="PANTHER" id="PTHR35149">
    <property type="entry name" value="SLL5132 PROTEIN"/>
    <property type="match status" value="1"/>
</dbReference>